<reference evidence="1 2" key="1">
    <citation type="submission" date="2021-02" db="EMBL/GenBank/DDBJ databases">
        <title>Genome assembly of Pseudopithomyces chartarum.</title>
        <authorList>
            <person name="Jauregui R."/>
            <person name="Singh J."/>
            <person name="Voisey C."/>
        </authorList>
    </citation>
    <scope>NUCLEOTIDE SEQUENCE [LARGE SCALE GENOMIC DNA]</scope>
    <source>
        <strain evidence="1 2">AGR01</strain>
    </source>
</reference>
<organism evidence="1 2">
    <name type="scientific">Pseudopithomyces chartarum</name>
    <dbReference type="NCBI Taxonomy" id="1892770"/>
    <lineage>
        <taxon>Eukaryota</taxon>
        <taxon>Fungi</taxon>
        <taxon>Dikarya</taxon>
        <taxon>Ascomycota</taxon>
        <taxon>Pezizomycotina</taxon>
        <taxon>Dothideomycetes</taxon>
        <taxon>Pleosporomycetidae</taxon>
        <taxon>Pleosporales</taxon>
        <taxon>Massarineae</taxon>
        <taxon>Didymosphaeriaceae</taxon>
        <taxon>Pseudopithomyces</taxon>
    </lineage>
</organism>
<proteinExistence type="predicted"/>
<dbReference type="EMBL" id="WVTA01000013">
    <property type="protein sequence ID" value="KAK3202695.1"/>
    <property type="molecule type" value="Genomic_DNA"/>
</dbReference>
<comment type="caution">
    <text evidence="1">The sequence shown here is derived from an EMBL/GenBank/DDBJ whole genome shotgun (WGS) entry which is preliminary data.</text>
</comment>
<name>A0AAN6LTY6_9PLEO</name>
<evidence type="ECO:0000313" key="2">
    <source>
        <dbReference type="Proteomes" id="UP001280581"/>
    </source>
</evidence>
<protein>
    <submittedName>
        <fullName evidence="1">Uncharacterized protein</fullName>
    </submittedName>
</protein>
<accession>A0AAN6LTY6</accession>
<dbReference type="AlphaFoldDB" id="A0AAN6LTY6"/>
<gene>
    <name evidence="1" type="ORF">GRF29_154g412564</name>
</gene>
<sequence length="116" mass="12705">MRKHLMLPYAESHHSSKRNCAPVEVTTDLEISNSIRFRMCSPKMGRGGYDVTYSAAGDLIDGNERKKADEEGRKKIDASKAMVYRPSEITTGLRSCVNGEKAVQGGSEAGVVGREK</sequence>
<dbReference type="Proteomes" id="UP001280581">
    <property type="component" value="Unassembled WGS sequence"/>
</dbReference>
<evidence type="ECO:0000313" key="1">
    <source>
        <dbReference type="EMBL" id="KAK3202695.1"/>
    </source>
</evidence>
<keyword evidence="2" id="KW-1185">Reference proteome</keyword>